<protein>
    <submittedName>
        <fullName evidence="9">Type II secretion system protein J (GspJ)</fullName>
    </submittedName>
</protein>
<keyword evidence="2" id="KW-1003">Cell membrane</keyword>
<comment type="caution">
    <text evidence="9">The sequence shown here is derived from an EMBL/GenBank/DDBJ whole genome shotgun (WGS) entry which is preliminary data.</text>
</comment>
<keyword evidence="7 8" id="KW-0472">Membrane</keyword>
<reference evidence="9 10" key="1">
    <citation type="submission" date="2017-05" db="EMBL/GenBank/DDBJ databases">
        <authorList>
            <person name="Varghese N."/>
            <person name="Submissions S."/>
        </authorList>
    </citation>
    <scope>NUCLEOTIDE SEQUENCE [LARGE SCALE GENOMIC DNA]</scope>
    <source>
        <strain evidence="9 10">DSM 26001</strain>
    </source>
</reference>
<dbReference type="Pfam" id="PF07963">
    <property type="entry name" value="N_methyl"/>
    <property type="match status" value="1"/>
</dbReference>
<feature type="transmembrane region" description="Helical" evidence="8">
    <location>
        <begin position="12"/>
        <end position="35"/>
    </location>
</feature>
<evidence type="ECO:0000256" key="6">
    <source>
        <dbReference type="ARBA" id="ARBA00022989"/>
    </source>
</evidence>
<dbReference type="NCBIfam" id="TIGR02532">
    <property type="entry name" value="IV_pilin_GFxxxE"/>
    <property type="match status" value="1"/>
</dbReference>
<evidence type="ECO:0000256" key="5">
    <source>
        <dbReference type="ARBA" id="ARBA00022692"/>
    </source>
</evidence>
<dbReference type="PANTHER" id="PTHR39583:SF2">
    <property type="entry name" value="TYPE II SECRETION SYSTEM PROTEIN J"/>
    <property type="match status" value="1"/>
</dbReference>
<dbReference type="PROSITE" id="PS00409">
    <property type="entry name" value="PROKAR_NTER_METHYL"/>
    <property type="match status" value="1"/>
</dbReference>
<dbReference type="InterPro" id="IPR051621">
    <property type="entry name" value="T2SS_protein_J"/>
</dbReference>
<dbReference type="PANTHER" id="PTHR39583">
    <property type="entry name" value="TYPE II SECRETION SYSTEM PROTEIN J-RELATED"/>
    <property type="match status" value="1"/>
</dbReference>
<dbReference type="InterPro" id="IPR012902">
    <property type="entry name" value="N_methyl_site"/>
</dbReference>
<evidence type="ECO:0000256" key="4">
    <source>
        <dbReference type="ARBA" id="ARBA00022519"/>
    </source>
</evidence>
<organism evidence="9 10">
    <name type="scientific">Noviherbaspirillum suwonense</name>
    <dbReference type="NCBI Taxonomy" id="1224511"/>
    <lineage>
        <taxon>Bacteria</taxon>
        <taxon>Pseudomonadati</taxon>
        <taxon>Pseudomonadota</taxon>
        <taxon>Betaproteobacteria</taxon>
        <taxon>Burkholderiales</taxon>
        <taxon>Oxalobacteraceae</taxon>
        <taxon>Noviherbaspirillum</taxon>
    </lineage>
</organism>
<dbReference type="EMBL" id="FXUL01000006">
    <property type="protein sequence ID" value="SMP58996.1"/>
    <property type="molecule type" value="Genomic_DNA"/>
</dbReference>
<evidence type="ECO:0000256" key="2">
    <source>
        <dbReference type="ARBA" id="ARBA00022475"/>
    </source>
</evidence>
<evidence type="ECO:0000256" key="8">
    <source>
        <dbReference type="SAM" id="Phobius"/>
    </source>
</evidence>
<keyword evidence="5 8" id="KW-0812">Transmembrane</keyword>
<keyword evidence="6 8" id="KW-1133">Transmembrane helix</keyword>
<proteinExistence type="predicted"/>
<name>A0ABY1Q8E6_9BURK</name>
<keyword evidence="3" id="KW-0488">Methylation</keyword>
<accession>A0ABY1Q8E6</accession>
<keyword evidence="4" id="KW-0997">Cell inner membrane</keyword>
<dbReference type="InterPro" id="IPR045584">
    <property type="entry name" value="Pilin-like"/>
</dbReference>
<dbReference type="SUPFAM" id="SSF54523">
    <property type="entry name" value="Pili subunits"/>
    <property type="match status" value="1"/>
</dbReference>
<evidence type="ECO:0000313" key="10">
    <source>
        <dbReference type="Proteomes" id="UP001158049"/>
    </source>
</evidence>
<evidence type="ECO:0000256" key="3">
    <source>
        <dbReference type="ARBA" id="ARBA00022481"/>
    </source>
</evidence>
<comment type="subcellular location">
    <subcellularLocation>
        <location evidence="1">Cell inner membrane</location>
        <topology evidence="1">Single-pass membrane protein</topology>
    </subcellularLocation>
</comment>
<evidence type="ECO:0000313" key="9">
    <source>
        <dbReference type="EMBL" id="SMP58996.1"/>
    </source>
</evidence>
<gene>
    <name evidence="9" type="ORF">SAMN06295970_1062</name>
</gene>
<evidence type="ECO:0000256" key="1">
    <source>
        <dbReference type="ARBA" id="ARBA00004377"/>
    </source>
</evidence>
<sequence>MLTRRSSRHPRQTGLTLIELLIAITVLAVVAVLGWRGLDSIVRSRVALTAEMERTRGVQLAFAQLERDCANIISPEMFPNRPPLVAEQQRLVLIRKVFTENQPVRLQVVAYRVRNGVLSRRESRPTRDLTELDAAWLINDDSLIKEEVALEAGVSAMTIRVWASNATTWRPVDINAPQMAAVATTRVPGTATSTAVPLTGLEVSLQLESAASPLIKVFLLGAV</sequence>
<dbReference type="Proteomes" id="UP001158049">
    <property type="component" value="Unassembled WGS sequence"/>
</dbReference>
<keyword evidence="10" id="KW-1185">Reference proteome</keyword>
<evidence type="ECO:0000256" key="7">
    <source>
        <dbReference type="ARBA" id="ARBA00023136"/>
    </source>
</evidence>